<evidence type="ECO:0000256" key="3">
    <source>
        <dbReference type="ARBA" id="ARBA00022692"/>
    </source>
</evidence>
<dbReference type="OrthoDB" id="8688375at2"/>
<dbReference type="GO" id="GO:0016020">
    <property type="term" value="C:membrane"/>
    <property type="evidence" value="ECO:0007669"/>
    <property type="project" value="UniProtKB-SubCell"/>
</dbReference>
<feature type="domain" description="EamA" evidence="7">
    <location>
        <begin position="36"/>
        <end position="165"/>
    </location>
</feature>
<evidence type="ECO:0000313" key="9">
    <source>
        <dbReference type="Proteomes" id="UP000321903"/>
    </source>
</evidence>
<dbReference type="Pfam" id="PF00892">
    <property type="entry name" value="EamA"/>
    <property type="match status" value="1"/>
</dbReference>
<feature type="transmembrane region" description="Helical" evidence="6">
    <location>
        <begin position="208"/>
        <end position="228"/>
    </location>
</feature>
<comment type="caution">
    <text evidence="8">The sequence shown here is derived from an EMBL/GenBank/DDBJ whole genome shotgun (WGS) entry which is preliminary data.</text>
</comment>
<dbReference type="SUPFAM" id="SSF103481">
    <property type="entry name" value="Multidrug resistance efflux transporter EmrE"/>
    <property type="match status" value="1"/>
</dbReference>
<feature type="transmembrane region" description="Helical" evidence="6">
    <location>
        <begin position="29"/>
        <end position="50"/>
    </location>
</feature>
<dbReference type="InterPro" id="IPR037185">
    <property type="entry name" value="EmrE-like"/>
</dbReference>
<protein>
    <submittedName>
        <fullName evidence="8">DMT family transporter</fullName>
    </submittedName>
</protein>
<feature type="transmembrane region" description="Helical" evidence="6">
    <location>
        <begin position="270"/>
        <end position="292"/>
    </location>
</feature>
<keyword evidence="9" id="KW-1185">Reference proteome</keyword>
<feature type="transmembrane region" description="Helical" evidence="6">
    <location>
        <begin position="177"/>
        <end position="196"/>
    </location>
</feature>
<accession>A0A5C7A375</accession>
<feature type="transmembrane region" description="Helical" evidence="6">
    <location>
        <begin position="94"/>
        <end position="116"/>
    </location>
</feature>
<dbReference type="InterPro" id="IPR000620">
    <property type="entry name" value="EamA_dom"/>
</dbReference>
<dbReference type="PANTHER" id="PTHR32322">
    <property type="entry name" value="INNER MEMBRANE TRANSPORTER"/>
    <property type="match status" value="1"/>
</dbReference>
<organism evidence="8 9">
    <name type="scientific">Psychrobacter frigidicola</name>
    <dbReference type="NCBI Taxonomy" id="45611"/>
    <lineage>
        <taxon>Bacteria</taxon>
        <taxon>Pseudomonadati</taxon>
        <taxon>Pseudomonadota</taxon>
        <taxon>Gammaproteobacteria</taxon>
        <taxon>Moraxellales</taxon>
        <taxon>Moraxellaceae</taxon>
        <taxon>Psychrobacter</taxon>
    </lineage>
</organism>
<gene>
    <name evidence="8" type="ORF">ES754_11565</name>
</gene>
<dbReference type="PANTHER" id="PTHR32322:SF2">
    <property type="entry name" value="EAMA DOMAIN-CONTAINING PROTEIN"/>
    <property type="match status" value="1"/>
</dbReference>
<evidence type="ECO:0000256" key="4">
    <source>
        <dbReference type="ARBA" id="ARBA00022989"/>
    </source>
</evidence>
<evidence type="ECO:0000256" key="5">
    <source>
        <dbReference type="ARBA" id="ARBA00023136"/>
    </source>
</evidence>
<evidence type="ECO:0000259" key="7">
    <source>
        <dbReference type="Pfam" id="PF00892"/>
    </source>
</evidence>
<evidence type="ECO:0000256" key="2">
    <source>
        <dbReference type="ARBA" id="ARBA00007362"/>
    </source>
</evidence>
<name>A0A5C7A375_9GAMM</name>
<sequence length="328" mass="34199">MDKITEQEISKNKQDVINSKQKTADSKKAWLIPFTCLLAGGLLLGVSTNLAKYAGEIGLTPLAFLFWSITGAAIILLIVALLRHEKPPLSARSLEYYSIAALVSVAGSNLIFFSAIPQVGAGFVALIIALPPLLTYLGALALHIERFNMLRAFGVAAALAGAGVLAARKFAAPDASVLWILIALCGPVLLAIGNIYRTLRWPDNASPSALAPGMLIAAAIILGMVSLLPNFSLSVPLGEVMPFGLITVQAFIFAGQFLLLFLLQKTGGPVLLSLLGAVGAVVGVPVAVFLQGEAPPEGLILGASLIALGVVLVTWGGMRMATVPKEQA</sequence>
<keyword evidence="3 6" id="KW-0812">Transmembrane</keyword>
<keyword evidence="4 6" id="KW-1133">Transmembrane helix</keyword>
<dbReference type="InterPro" id="IPR050638">
    <property type="entry name" value="AA-Vitamin_Transporters"/>
</dbReference>
<dbReference type="RefSeq" id="WP_147224358.1">
    <property type="nucleotide sequence ID" value="NZ_CAJGYY010000001.1"/>
</dbReference>
<feature type="transmembrane region" description="Helical" evidence="6">
    <location>
        <begin position="122"/>
        <end position="142"/>
    </location>
</feature>
<feature type="transmembrane region" description="Helical" evidence="6">
    <location>
        <begin position="240"/>
        <end position="263"/>
    </location>
</feature>
<evidence type="ECO:0000256" key="6">
    <source>
        <dbReference type="SAM" id="Phobius"/>
    </source>
</evidence>
<keyword evidence="5 6" id="KW-0472">Membrane</keyword>
<feature type="transmembrane region" description="Helical" evidence="6">
    <location>
        <begin position="149"/>
        <end position="171"/>
    </location>
</feature>
<reference evidence="8 9" key="1">
    <citation type="submission" date="2019-08" db="EMBL/GenBank/DDBJ databases">
        <title>Genome sequence of Psychrobacter frigidicola ACAM304 (type strain).</title>
        <authorList>
            <person name="Bowman J.P."/>
        </authorList>
    </citation>
    <scope>NUCLEOTIDE SEQUENCE [LARGE SCALE GENOMIC DNA]</scope>
    <source>
        <strain evidence="8 9">ACAM 304</strain>
    </source>
</reference>
<proteinExistence type="inferred from homology"/>
<evidence type="ECO:0000313" key="8">
    <source>
        <dbReference type="EMBL" id="TXD96262.1"/>
    </source>
</evidence>
<evidence type="ECO:0000256" key="1">
    <source>
        <dbReference type="ARBA" id="ARBA00004141"/>
    </source>
</evidence>
<dbReference type="Proteomes" id="UP000321903">
    <property type="component" value="Unassembled WGS sequence"/>
</dbReference>
<feature type="transmembrane region" description="Helical" evidence="6">
    <location>
        <begin position="298"/>
        <end position="318"/>
    </location>
</feature>
<comment type="similarity">
    <text evidence="2">Belongs to the EamA transporter family.</text>
</comment>
<comment type="subcellular location">
    <subcellularLocation>
        <location evidence="1">Membrane</location>
        <topology evidence="1">Multi-pass membrane protein</topology>
    </subcellularLocation>
</comment>
<dbReference type="EMBL" id="VORZ01000004">
    <property type="protein sequence ID" value="TXD96262.1"/>
    <property type="molecule type" value="Genomic_DNA"/>
</dbReference>
<feature type="transmembrane region" description="Helical" evidence="6">
    <location>
        <begin position="62"/>
        <end position="82"/>
    </location>
</feature>
<dbReference type="AlphaFoldDB" id="A0A5C7A375"/>